<sequence>MKTIKESINLHMTFLLAPLIFLFLITPQVLAGPPASRPDPEDAPVFARWLVNQGSWGVLGTLAQGRVPFGNVMSYSDGGSGFPYFYLSTTLDPTGFYALRNPWSSLTLSEYTLGTCNQADPQSPVCAKITLSGRLRLLPQNSKEAAFAEAALFADHPQLAGFPKQQGFRVFKLVITNIFLVNKYAPPRNLTVYQYLHSII</sequence>
<evidence type="ECO:0000259" key="2">
    <source>
        <dbReference type="Pfam" id="PF13883"/>
    </source>
</evidence>
<keyword evidence="1" id="KW-0732">Signal</keyword>
<dbReference type="Pfam" id="PF13883">
    <property type="entry name" value="CREG_beta-barrel"/>
    <property type="match status" value="1"/>
</dbReference>
<accession>A0A2G9GLW0</accession>
<organism evidence="3 4">
    <name type="scientific">Handroanthus impetiginosus</name>
    <dbReference type="NCBI Taxonomy" id="429701"/>
    <lineage>
        <taxon>Eukaryota</taxon>
        <taxon>Viridiplantae</taxon>
        <taxon>Streptophyta</taxon>
        <taxon>Embryophyta</taxon>
        <taxon>Tracheophyta</taxon>
        <taxon>Spermatophyta</taxon>
        <taxon>Magnoliopsida</taxon>
        <taxon>eudicotyledons</taxon>
        <taxon>Gunneridae</taxon>
        <taxon>Pentapetalae</taxon>
        <taxon>asterids</taxon>
        <taxon>lamiids</taxon>
        <taxon>Lamiales</taxon>
        <taxon>Bignoniaceae</taxon>
        <taxon>Crescentiina</taxon>
        <taxon>Tabebuia alliance</taxon>
        <taxon>Handroanthus</taxon>
    </lineage>
</organism>
<gene>
    <name evidence="3" type="ORF">CDL12_21154</name>
</gene>
<feature type="domain" description="CREG-like beta-barrel" evidence="2">
    <location>
        <begin position="38"/>
        <end position="196"/>
    </location>
</feature>
<feature type="chain" id="PRO_5013809222" evidence="1">
    <location>
        <begin position="32"/>
        <end position="200"/>
    </location>
</feature>
<keyword evidence="4" id="KW-1185">Reference proteome</keyword>
<dbReference type="Proteomes" id="UP000231279">
    <property type="component" value="Unassembled WGS sequence"/>
</dbReference>
<dbReference type="SUPFAM" id="SSF50475">
    <property type="entry name" value="FMN-binding split barrel"/>
    <property type="match status" value="1"/>
</dbReference>
<reference evidence="4" key="1">
    <citation type="journal article" date="2018" name="Gigascience">
        <title>Genome assembly of the Pink Ipe (Handroanthus impetiginosus, Bignoniaceae), a highly valued, ecologically keystone Neotropical timber forest tree.</title>
        <authorList>
            <person name="Silva-Junior O.B."/>
            <person name="Grattapaglia D."/>
            <person name="Novaes E."/>
            <person name="Collevatti R.G."/>
        </authorList>
    </citation>
    <scope>NUCLEOTIDE SEQUENCE [LARGE SCALE GENOMIC DNA]</scope>
    <source>
        <strain evidence="4">cv. UFG-1</strain>
    </source>
</reference>
<evidence type="ECO:0000313" key="3">
    <source>
        <dbReference type="EMBL" id="PIN06294.1"/>
    </source>
</evidence>
<dbReference type="InterPro" id="IPR055343">
    <property type="entry name" value="CREG_beta-barrel"/>
</dbReference>
<feature type="signal peptide" evidence="1">
    <location>
        <begin position="1"/>
        <end position="31"/>
    </location>
</feature>
<dbReference type="AlphaFoldDB" id="A0A2G9GLW0"/>
<dbReference type="EMBL" id="NKXS01004472">
    <property type="protein sequence ID" value="PIN06294.1"/>
    <property type="molecule type" value="Genomic_DNA"/>
</dbReference>
<dbReference type="PANTHER" id="PTHR13343:SF17">
    <property type="entry name" value="CELLULAR REPRESSOR OF E1A-STIMULATED GENES, ISOFORM A"/>
    <property type="match status" value="1"/>
</dbReference>
<evidence type="ECO:0000313" key="4">
    <source>
        <dbReference type="Proteomes" id="UP000231279"/>
    </source>
</evidence>
<proteinExistence type="predicted"/>
<evidence type="ECO:0000256" key="1">
    <source>
        <dbReference type="SAM" id="SignalP"/>
    </source>
</evidence>
<comment type="caution">
    <text evidence="3">The sequence shown here is derived from an EMBL/GenBank/DDBJ whole genome shotgun (WGS) entry which is preliminary data.</text>
</comment>
<dbReference type="PANTHER" id="PTHR13343">
    <property type="entry name" value="CREG1 PROTEIN"/>
    <property type="match status" value="1"/>
</dbReference>
<name>A0A2G9GLW0_9LAMI</name>
<dbReference type="InterPro" id="IPR012349">
    <property type="entry name" value="Split_barrel_FMN-bd"/>
</dbReference>
<dbReference type="Gene3D" id="2.30.110.10">
    <property type="entry name" value="Electron Transport, Fmn-binding Protein, Chain A"/>
    <property type="match status" value="1"/>
</dbReference>
<dbReference type="GO" id="GO:0005737">
    <property type="term" value="C:cytoplasm"/>
    <property type="evidence" value="ECO:0007669"/>
    <property type="project" value="UniProtKB-ARBA"/>
</dbReference>
<protein>
    <submittedName>
        <fullName evidence="3">Cellular repressor of transcription</fullName>
    </submittedName>
</protein>
<dbReference type="OrthoDB" id="46836at2759"/>